<dbReference type="GO" id="GO:0003856">
    <property type="term" value="F:3-dehydroquinate synthase activity"/>
    <property type="evidence" value="ECO:0007669"/>
    <property type="project" value="UniProtKB-UniRule"/>
</dbReference>
<dbReference type="InterPro" id="IPR056179">
    <property type="entry name" value="DHQS_C"/>
</dbReference>
<dbReference type="PIRSF" id="PIRSF001455">
    <property type="entry name" value="DHQ_synth"/>
    <property type="match status" value="1"/>
</dbReference>
<dbReference type="PANTHER" id="PTHR43622">
    <property type="entry name" value="3-DEHYDROQUINATE SYNTHASE"/>
    <property type="match status" value="1"/>
</dbReference>
<evidence type="ECO:0000256" key="8">
    <source>
        <dbReference type="ARBA" id="ARBA00023285"/>
    </source>
</evidence>
<protein>
    <recommendedName>
        <fullName evidence="9 10">3-dehydroquinate synthase</fullName>
        <shortName evidence="9">DHQS</shortName>
        <ecNumber evidence="9 10">4.2.3.4</ecNumber>
    </recommendedName>
</protein>
<dbReference type="GO" id="GO:0005737">
    <property type="term" value="C:cytoplasm"/>
    <property type="evidence" value="ECO:0007669"/>
    <property type="project" value="UniProtKB-SubCell"/>
</dbReference>
<keyword evidence="8 9" id="KW-0170">Cobalt</keyword>
<dbReference type="NCBIfam" id="TIGR01357">
    <property type="entry name" value="aroB"/>
    <property type="match status" value="1"/>
</dbReference>
<dbReference type="PANTHER" id="PTHR43622:SF1">
    <property type="entry name" value="3-DEHYDROQUINATE SYNTHASE"/>
    <property type="match status" value="1"/>
</dbReference>
<dbReference type="EC" id="4.2.3.4" evidence="9 10"/>
<dbReference type="SUPFAM" id="SSF56796">
    <property type="entry name" value="Dehydroquinate synthase-like"/>
    <property type="match status" value="1"/>
</dbReference>
<evidence type="ECO:0000313" key="13">
    <source>
        <dbReference type="EMBL" id="MBC8176038.1"/>
    </source>
</evidence>
<comment type="pathway">
    <text evidence="9">Metabolic intermediate biosynthesis; chorismate biosynthesis; chorismate from D-erythrose 4-phosphate and phosphoenolpyruvate: step 2/7.</text>
</comment>
<feature type="binding site" evidence="9">
    <location>
        <position position="235"/>
    </location>
    <ligand>
        <name>Zn(2+)</name>
        <dbReference type="ChEBI" id="CHEBI:29105"/>
    </ligand>
</feature>
<evidence type="ECO:0000256" key="4">
    <source>
        <dbReference type="ARBA" id="ARBA00022741"/>
    </source>
</evidence>
<comment type="similarity">
    <text evidence="9">Belongs to the sugar phosphate cyclases superfamily. Dehydroquinate synthase family.</text>
</comment>
<feature type="binding site" evidence="9">
    <location>
        <begin position="93"/>
        <end position="97"/>
    </location>
    <ligand>
        <name>NAD(+)</name>
        <dbReference type="ChEBI" id="CHEBI:57540"/>
    </ligand>
</feature>
<keyword evidence="9" id="KW-0028">Amino-acid biosynthesis</keyword>
<keyword evidence="5 9" id="KW-0862">Zinc</keyword>
<dbReference type="InterPro" id="IPR030963">
    <property type="entry name" value="DHQ_synth_fam"/>
</dbReference>
<evidence type="ECO:0000259" key="12">
    <source>
        <dbReference type="Pfam" id="PF24621"/>
    </source>
</evidence>
<feature type="binding site" evidence="9">
    <location>
        <position position="130"/>
    </location>
    <ligand>
        <name>NAD(+)</name>
        <dbReference type="ChEBI" id="CHEBI:57540"/>
    </ligand>
</feature>
<feature type="binding site" evidence="9">
    <location>
        <position position="139"/>
    </location>
    <ligand>
        <name>NAD(+)</name>
        <dbReference type="ChEBI" id="CHEBI:57540"/>
    </ligand>
</feature>
<feature type="binding site" evidence="9">
    <location>
        <position position="172"/>
    </location>
    <ligand>
        <name>Zn(2+)</name>
        <dbReference type="ChEBI" id="CHEBI:29105"/>
    </ligand>
</feature>
<evidence type="ECO:0000313" key="14">
    <source>
        <dbReference type="Proteomes" id="UP000650524"/>
    </source>
</evidence>
<evidence type="ECO:0000256" key="5">
    <source>
        <dbReference type="ARBA" id="ARBA00022833"/>
    </source>
</evidence>
<dbReference type="CDD" id="cd08195">
    <property type="entry name" value="DHQS"/>
    <property type="match status" value="1"/>
</dbReference>
<dbReference type="EMBL" id="JACNJD010000076">
    <property type="protein sequence ID" value="MBC8176038.1"/>
    <property type="molecule type" value="Genomic_DNA"/>
</dbReference>
<keyword evidence="4 9" id="KW-0547">Nucleotide-binding</keyword>
<evidence type="ECO:0000259" key="11">
    <source>
        <dbReference type="Pfam" id="PF01761"/>
    </source>
</evidence>
<comment type="cofactor">
    <cofactor evidence="1 9">
        <name>NAD(+)</name>
        <dbReference type="ChEBI" id="CHEBI:57540"/>
    </cofactor>
</comment>
<dbReference type="GO" id="GO:0008652">
    <property type="term" value="P:amino acid biosynthetic process"/>
    <property type="evidence" value="ECO:0007669"/>
    <property type="project" value="UniProtKB-KW"/>
</dbReference>
<comment type="cofactor">
    <cofactor evidence="9">
        <name>Co(2+)</name>
        <dbReference type="ChEBI" id="CHEBI:48828"/>
    </cofactor>
    <cofactor evidence="9">
        <name>Zn(2+)</name>
        <dbReference type="ChEBI" id="CHEBI:29105"/>
    </cofactor>
    <text evidence="9">Binds 1 divalent metal cation per subunit. Can use either Co(2+) or Zn(2+).</text>
</comment>
<evidence type="ECO:0000256" key="6">
    <source>
        <dbReference type="ARBA" id="ARBA00023027"/>
    </source>
</evidence>
<dbReference type="InterPro" id="IPR050071">
    <property type="entry name" value="Dehydroquinate_synthase"/>
</dbReference>
<gene>
    <name evidence="9 13" type="primary">aroB</name>
    <name evidence="13" type="ORF">H8E19_01430</name>
</gene>
<dbReference type="Pfam" id="PF01761">
    <property type="entry name" value="DHQ_synthase"/>
    <property type="match status" value="1"/>
</dbReference>
<dbReference type="GO" id="GO:0009423">
    <property type="term" value="P:chorismate biosynthetic process"/>
    <property type="evidence" value="ECO:0007669"/>
    <property type="project" value="UniProtKB-UniRule"/>
</dbReference>
<feature type="binding site" evidence="9">
    <location>
        <position position="249"/>
    </location>
    <ligand>
        <name>Zn(2+)</name>
        <dbReference type="ChEBI" id="CHEBI:29105"/>
    </ligand>
</feature>
<feature type="binding site" evidence="9">
    <location>
        <begin position="117"/>
        <end position="118"/>
    </location>
    <ligand>
        <name>NAD(+)</name>
        <dbReference type="ChEBI" id="CHEBI:57540"/>
    </ligand>
</feature>
<feature type="domain" description="3-dehydroquinate synthase C-terminal" evidence="12">
    <location>
        <begin position="169"/>
        <end position="307"/>
    </location>
</feature>
<evidence type="ECO:0000256" key="2">
    <source>
        <dbReference type="ARBA" id="ARBA00001947"/>
    </source>
</evidence>
<evidence type="ECO:0000256" key="3">
    <source>
        <dbReference type="ARBA" id="ARBA00022723"/>
    </source>
</evidence>
<dbReference type="GO" id="GO:0000166">
    <property type="term" value="F:nucleotide binding"/>
    <property type="evidence" value="ECO:0007669"/>
    <property type="project" value="UniProtKB-KW"/>
</dbReference>
<comment type="function">
    <text evidence="9">Catalyzes the conversion of 3-deoxy-D-arabino-heptulosonate 7-phosphate (DAHP) to dehydroquinate (DHQ).</text>
</comment>
<dbReference type="Proteomes" id="UP000650524">
    <property type="component" value="Unassembled WGS sequence"/>
</dbReference>
<accession>A0A8J6MVB5</accession>
<evidence type="ECO:0000256" key="1">
    <source>
        <dbReference type="ARBA" id="ARBA00001911"/>
    </source>
</evidence>
<comment type="subcellular location">
    <subcellularLocation>
        <location evidence="9">Cytoplasm</location>
    </subcellularLocation>
</comment>
<dbReference type="Pfam" id="PF24621">
    <property type="entry name" value="DHQS_C"/>
    <property type="match status" value="1"/>
</dbReference>
<dbReference type="Gene3D" id="3.40.50.1970">
    <property type="match status" value="1"/>
</dbReference>
<dbReference type="GO" id="GO:0009073">
    <property type="term" value="P:aromatic amino acid family biosynthetic process"/>
    <property type="evidence" value="ECO:0007669"/>
    <property type="project" value="UniProtKB-KW"/>
</dbReference>
<comment type="caution">
    <text evidence="9">Lacks conserved residue(s) required for the propagation of feature annotation.</text>
</comment>
<keyword evidence="3 9" id="KW-0479">Metal-binding</keyword>
<keyword evidence="7 9" id="KW-0456">Lyase</keyword>
<evidence type="ECO:0000256" key="10">
    <source>
        <dbReference type="NCBIfam" id="TIGR01357"/>
    </source>
</evidence>
<evidence type="ECO:0000256" key="9">
    <source>
        <dbReference type="HAMAP-Rule" id="MF_00110"/>
    </source>
</evidence>
<keyword evidence="6 9" id="KW-0520">NAD</keyword>
<comment type="caution">
    <text evidence="13">The sequence shown here is derived from an EMBL/GenBank/DDBJ whole genome shotgun (WGS) entry which is preliminary data.</text>
</comment>
<comment type="cofactor">
    <cofactor evidence="2">
        <name>Zn(2+)</name>
        <dbReference type="ChEBI" id="CHEBI:29105"/>
    </cofactor>
</comment>
<dbReference type="InterPro" id="IPR030960">
    <property type="entry name" value="DHQS/DOIS_N"/>
</dbReference>
<reference evidence="13 14" key="1">
    <citation type="submission" date="2020-08" db="EMBL/GenBank/DDBJ databases">
        <title>Bridging the membrane lipid divide: bacteria of the FCB group superphylum have the potential to synthesize archaeal ether lipids.</title>
        <authorList>
            <person name="Villanueva L."/>
            <person name="Von Meijenfeldt F.A.B."/>
            <person name="Westbye A.B."/>
            <person name="Yadav S."/>
            <person name="Hopmans E.C."/>
            <person name="Dutilh B.E."/>
            <person name="Sinninghe Damste J.S."/>
        </authorList>
    </citation>
    <scope>NUCLEOTIDE SEQUENCE [LARGE SCALE GENOMIC DNA]</scope>
    <source>
        <strain evidence="13">NIOZ-UU27</strain>
    </source>
</reference>
<dbReference type="AlphaFoldDB" id="A0A8J6MVB5"/>
<dbReference type="Gene3D" id="1.20.1090.10">
    <property type="entry name" value="Dehydroquinate synthase-like - alpha domain"/>
    <property type="match status" value="1"/>
</dbReference>
<comment type="catalytic activity">
    <reaction evidence="9">
        <text>7-phospho-2-dehydro-3-deoxy-D-arabino-heptonate = 3-dehydroquinate + phosphate</text>
        <dbReference type="Rhea" id="RHEA:21968"/>
        <dbReference type="ChEBI" id="CHEBI:32364"/>
        <dbReference type="ChEBI" id="CHEBI:43474"/>
        <dbReference type="ChEBI" id="CHEBI:58394"/>
        <dbReference type="EC" id="4.2.3.4"/>
    </reaction>
</comment>
<feature type="domain" description="3-dehydroquinate synthase N-terminal" evidence="11">
    <location>
        <begin position="55"/>
        <end position="166"/>
    </location>
</feature>
<name>A0A8J6MVB5_9DELT</name>
<proteinExistence type="inferred from homology"/>
<dbReference type="UniPathway" id="UPA00053">
    <property type="reaction ID" value="UER00085"/>
</dbReference>
<keyword evidence="9" id="KW-0057">Aromatic amino acid biosynthesis</keyword>
<evidence type="ECO:0000256" key="7">
    <source>
        <dbReference type="ARBA" id="ARBA00023239"/>
    </source>
</evidence>
<dbReference type="FunFam" id="3.40.50.1970:FF:000007">
    <property type="entry name" value="Pentafunctional AROM polypeptide"/>
    <property type="match status" value="1"/>
</dbReference>
<organism evidence="13 14">
    <name type="scientific">Candidatus Desulfacyla euxinica</name>
    <dbReference type="NCBI Taxonomy" id="2841693"/>
    <lineage>
        <taxon>Bacteria</taxon>
        <taxon>Deltaproteobacteria</taxon>
        <taxon>Candidatus Desulfacyla</taxon>
    </lineage>
</organism>
<dbReference type="HAMAP" id="MF_00110">
    <property type="entry name" value="DHQ_synthase"/>
    <property type="match status" value="1"/>
</dbReference>
<keyword evidence="9" id="KW-0963">Cytoplasm</keyword>
<dbReference type="GO" id="GO:0046872">
    <property type="term" value="F:metal ion binding"/>
    <property type="evidence" value="ECO:0007669"/>
    <property type="project" value="UniProtKB-KW"/>
</dbReference>
<dbReference type="InterPro" id="IPR016037">
    <property type="entry name" value="DHQ_synth_AroB"/>
</dbReference>
<sequence length="354" mass="38993">MKTIRIHGSTGDSTILVGEVLESLGKYAPLEKTVVITDTNVRRHYQKDFPPCEVIEIKSSEKIKSLETVKEIYQRLTEIEADRSSFIVAIGGGVVCDIAGFVASTYMRGVRFGFVSTTLLSQVDASVGGKNGVNLGGYKNMVGVFNQPEFVICDLNLLKTLPEKDLLSGFAEIVKHAIIGDPELFSYLEENYERGLSLDAEVINRLVCDSIVIKSSIVNRDEKETGERLKLNFGHTFGHAIEKTTGISHGEAVSAGMVIALKLSMRRGYLSMEETEKIEGLLQKMKLPIRLPFDSGGVLDALRKDKKRNGNIINFVLLRAIGHAVVEKMSIQELETAISDLKTFADAPISKIVR</sequence>